<feature type="transmembrane region" description="Helical" evidence="1">
    <location>
        <begin position="12"/>
        <end position="35"/>
    </location>
</feature>
<name>A0ABN3K5H9_9ACTN</name>
<keyword evidence="1" id="KW-0812">Transmembrane</keyword>
<evidence type="ECO:0000313" key="3">
    <source>
        <dbReference type="Proteomes" id="UP001501638"/>
    </source>
</evidence>
<proteinExistence type="predicted"/>
<dbReference type="RefSeq" id="WP_344323480.1">
    <property type="nucleotide sequence ID" value="NZ_BAAASZ010000023.1"/>
</dbReference>
<organism evidence="2 3">
    <name type="scientific">Streptomyces macrosporus</name>
    <dbReference type="NCBI Taxonomy" id="44032"/>
    <lineage>
        <taxon>Bacteria</taxon>
        <taxon>Bacillati</taxon>
        <taxon>Actinomycetota</taxon>
        <taxon>Actinomycetes</taxon>
        <taxon>Kitasatosporales</taxon>
        <taxon>Streptomycetaceae</taxon>
        <taxon>Streptomyces</taxon>
    </lineage>
</organism>
<keyword evidence="3" id="KW-1185">Reference proteome</keyword>
<dbReference type="Proteomes" id="UP001501638">
    <property type="component" value="Unassembled WGS sequence"/>
</dbReference>
<evidence type="ECO:0000256" key="1">
    <source>
        <dbReference type="SAM" id="Phobius"/>
    </source>
</evidence>
<protein>
    <submittedName>
        <fullName evidence="2">Uncharacterized protein</fullName>
    </submittedName>
</protein>
<evidence type="ECO:0000313" key="2">
    <source>
        <dbReference type="EMBL" id="GAA2446809.1"/>
    </source>
</evidence>
<reference evidence="2 3" key="1">
    <citation type="journal article" date="2019" name="Int. J. Syst. Evol. Microbiol.">
        <title>The Global Catalogue of Microorganisms (GCM) 10K type strain sequencing project: providing services to taxonomists for standard genome sequencing and annotation.</title>
        <authorList>
            <consortium name="The Broad Institute Genomics Platform"/>
            <consortium name="The Broad Institute Genome Sequencing Center for Infectious Disease"/>
            <person name="Wu L."/>
            <person name="Ma J."/>
        </authorList>
    </citation>
    <scope>NUCLEOTIDE SEQUENCE [LARGE SCALE GENOMIC DNA]</scope>
    <source>
        <strain evidence="2 3">JCM 6305</strain>
    </source>
</reference>
<keyword evidence="1" id="KW-1133">Transmembrane helix</keyword>
<accession>A0ABN3K5H9</accession>
<gene>
    <name evidence="2" type="ORF">GCM10010405_32790</name>
</gene>
<keyword evidence="1" id="KW-0472">Membrane</keyword>
<sequence length="43" mass="4524">MRNGIFVPAVAVRIAVGVLAAAGAAAMVVEVPALWRYLKIRAM</sequence>
<dbReference type="EMBL" id="BAAASZ010000023">
    <property type="protein sequence ID" value="GAA2446809.1"/>
    <property type="molecule type" value="Genomic_DNA"/>
</dbReference>
<comment type="caution">
    <text evidence="2">The sequence shown here is derived from an EMBL/GenBank/DDBJ whole genome shotgun (WGS) entry which is preliminary data.</text>
</comment>